<dbReference type="InterPro" id="IPR050641">
    <property type="entry name" value="RIFMO-like"/>
</dbReference>
<evidence type="ECO:0000313" key="6">
    <source>
        <dbReference type="EMBL" id="TDD96050.1"/>
    </source>
</evidence>
<dbReference type="GO" id="GO:0016709">
    <property type="term" value="F:oxidoreductase activity, acting on paired donors, with incorporation or reduction of molecular oxygen, NAD(P)H as one donor, and incorporation of one atom of oxygen"/>
    <property type="evidence" value="ECO:0007669"/>
    <property type="project" value="UniProtKB-ARBA"/>
</dbReference>
<dbReference type="InterPro" id="IPR002938">
    <property type="entry name" value="FAD-bd"/>
</dbReference>
<comment type="caution">
    <text evidence="6">The sequence shown here is derived from an EMBL/GenBank/DDBJ whole genome shotgun (WGS) entry which is preliminary data.</text>
</comment>
<dbReference type="AlphaFoldDB" id="A0A4R5CCP3"/>
<evidence type="ECO:0000256" key="1">
    <source>
        <dbReference type="ARBA" id="ARBA00001974"/>
    </source>
</evidence>
<comment type="cofactor">
    <cofactor evidence="1">
        <name>FAD</name>
        <dbReference type="ChEBI" id="CHEBI:57692"/>
    </cofactor>
</comment>
<keyword evidence="3" id="KW-0274">FAD</keyword>
<dbReference type="Pfam" id="PF01494">
    <property type="entry name" value="FAD_binding_3"/>
    <property type="match status" value="1"/>
</dbReference>
<sequence>MSPIDRSTGEPAGNVLIVGAGPTGLLLAGDLAAAGIGCTVLERREEDTSNLTRAFSVHARTLELLDARGVADELAATGTRVERVRLFGGRGLRLSRLPGRFPYVLVTPQYETERVLRERALAAGAEIVHGAEAVGLRQDAAGVDVDVRTAAGDERTRRASYVVGADGVRSTVREALGLPFPGQAAVRSVMLADVRLDDAPSEVLTGGTSGDAFAFLAPFGDGWYRVIGWNRRHQVPDSEPVDMDELREVVRRALGTDHGMGEPRWTSRFRSDERQVPRYRVGRVFLAGDAAHVHSPAGGQGMNTGLQDAANLGWKLAAELRGWAPSWLLDSYHEERYPVGRLVLRGSGALLRFALVEPPLLQRARGAAVWAATHVRPIERRLAGRVSGIDIAYPAPQGAHRLAGKRAPDVPLAGSPGRLYGLLGDGRFVLVVAANDPAVTYLATKRWADRLHCALAGGATRTTALVRPDGYIAWACDETAPDRRAAAIRDALAHWCGQPAERPQHDPHPAERIPGNVQEEKGI</sequence>
<evidence type="ECO:0000259" key="5">
    <source>
        <dbReference type="Pfam" id="PF01494"/>
    </source>
</evidence>
<gene>
    <name evidence="6" type="ORF">E1298_03650</name>
</gene>
<dbReference type="PRINTS" id="PR00420">
    <property type="entry name" value="RNGMNOXGNASE"/>
</dbReference>
<dbReference type="OrthoDB" id="8670884at2"/>
<dbReference type="GO" id="GO:0071949">
    <property type="term" value="F:FAD binding"/>
    <property type="evidence" value="ECO:0007669"/>
    <property type="project" value="InterPro"/>
</dbReference>
<feature type="compositionally biased region" description="Basic and acidic residues" evidence="4">
    <location>
        <begin position="502"/>
        <end position="511"/>
    </location>
</feature>
<evidence type="ECO:0000313" key="7">
    <source>
        <dbReference type="Proteomes" id="UP000294513"/>
    </source>
</evidence>
<accession>A0A4R5CCP3</accession>
<dbReference type="SUPFAM" id="SSF51905">
    <property type="entry name" value="FAD/NAD(P)-binding domain"/>
    <property type="match status" value="1"/>
</dbReference>
<feature type="region of interest" description="Disordered" evidence="4">
    <location>
        <begin position="498"/>
        <end position="523"/>
    </location>
</feature>
<dbReference type="Gene3D" id="3.40.30.120">
    <property type="match status" value="1"/>
</dbReference>
<dbReference type="PANTHER" id="PTHR43004">
    <property type="entry name" value="TRK SYSTEM POTASSIUM UPTAKE PROTEIN"/>
    <property type="match status" value="1"/>
</dbReference>
<dbReference type="RefSeq" id="WP_131889304.1">
    <property type="nucleotide sequence ID" value="NZ_SMKU01000008.1"/>
</dbReference>
<evidence type="ECO:0000256" key="2">
    <source>
        <dbReference type="ARBA" id="ARBA00022630"/>
    </source>
</evidence>
<keyword evidence="2" id="KW-0285">Flavoprotein</keyword>
<evidence type="ECO:0000256" key="3">
    <source>
        <dbReference type="ARBA" id="ARBA00022827"/>
    </source>
</evidence>
<dbReference type="Proteomes" id="UP000294513">
    <property type="component" value="Unassembled WGS sequence"/>
</dbReference>
<dbReference type="Gene3D" id="3.30.70.2450">
    <property type="match status" value="1"/>
</dbReference>
<dbReference type="Pfam" id="PF21274">
    <property type="entry name" value="Rng_hyd_C"/>
    <property type="match status" value="1"/>
</dbReference>
<reference evidence="6 7" key="1">
    <citation type="submission" date="2019-03" db="EMBL/GenBank/DDBJ databases">
        <title>Draft genome sequences of novel Actinobacteria.</title>
        <authorList>
            <person name="Sahin N."/>
            <person name="Ay H."/>
            <person name="Saygin H."/>
        </authorList>
    </citation>
    <scope>NUCLEOTIDE SEQUENCE [LARGE SCALE GENOMIC DNA]</scope>
    <source>
        <strain evidence="6 7">H3C3</strain>
    </source>
</reference>
<dbReference type="Gene3D" id="3.50.50.60">
    <property type="entry name" value="FAD/NAD(P)-binding domain"/>
    <property type="match status" value="1"/>
</dbReference>
<keyword evidence="7" id="KW-1185">Reference proteome</keyword>
<dbReference type="InterPro" id="IPR036188">
    <property type="entry name" value="FAD/NAD-bd_sf"/>
</dbReference>
<feature type="domain" description="FAD-binding" evidence="5">
    <location>
        <begin position="14"/>
        <end position="345"/>
    </location>
</feature>
<proteinExistence type="predicted"/>
<protein>
    <submittedName>
        <fullName evidence="6">FAD-dependent oxidoreductase</fullName>
    </submittedName>
</protein>
<name>A0A4R5CCP3_9ACTN</name>
<dbReference type="EMBL" id="SMKU01000008">
    <property type="protein sequence ID" value="TDD96050.1"/>
    <property type="molecule type" value="Genomic_DNA"/>
</dbReference>
<evidence type="ECO:0000256" key="4">
    <source>
        <dbReference type="SAM" id="MobiDB-lite"/>
    </source>
</evidence>
<organism evidence="6 7">
    <name type="scientific">Actinomadura rubrisoli</name>
    <dbReference type="NCBI Taxonomy" id="2530368"/>
    <lineage>
        <taxon>Bacteria</taxon>
        <taxon>Bacillati</taxon>
        <taxon>Actinomycetota</taxon>
        <taxon>Actinomycetes</taxon>
        <taxon>Streptosporangiales</taxon>
        <taxon>Thermomonosporaceae</taxon>
        <taxon>Actinomadura</taxon>
    </lineage>
</organism>
<dbReference type="PANTHER" id="PTHR43004:SF19">
    <property type="entry name" value="BINDING MONOOXYGENASE, PUTATIVE (JCVI)-RELATED"/>
    <property type="match status" value="1"/>
</dbReference>